<organism evidence="8 9">
    <name type="scientific">Alternaria burnsii</name>
    <dbReference type="NCBI Taxonomy" id="1187904"/>
    <lineage>
        <taxon>Eukaryota</taxon>
        <taxon>Fungi</taxon>
        <taxon>Dikarya</taxon>
        <taxon>Ascomycota</taxon>
        <taxon>Pezizomycotina</taxon>
        <taxon>Dothideomycetes</taxon>
        <taxon>Pleosporomycetidae</taxon>
        <taxon>Pleosporales</taxon>
        <taxon>Pleosporineae</taxon>
        <taxon>Pleosporaceae</taxon>
        <taxon>Alternaria</taxon>
        <taxon>Alternaria sect. Alternaria</taxon>
    </lineage>
</organism>
<dbReference type="SUPFAM" id="SSF51197">
    <property type="entry name" value="Clavaminate synthase-like"/>
    <property type="match status" value="2"/>
</dbReference>
<evidence type="ECO:0000256" key="6">
    <source>
        <dbReference type="ARBA" id="ARBA00023004"/>
    </source>
</evidence>
<dbReference type="Gene3D" id="3.60.130.10">
    <property type="entry name" value="Clavaminate synthase-like"/>
    <property type="match status" value="2"/>
</dbReference>
<reference evidence="8" key="2">
    <citation type="submission" date="2020-08" db="EMBL/GenBank/DDBJ databases">
        <title>Draft Genome Sequence of Cumin Blight Pathogen Alternaria burnsii.</title>
        <authorList>
            <person name="Feng Z."/>
        </authorList>
    </citation>
    <scope>NUCLEOTIDE SEQUENCE</scope>
    <source>
        <strain evidence="8">CBS107.38</strain>
    </source>
</reference>
<keyword evidence="3" id="KW-0479">Metal-binding</keyword>
<dbReference type="GO" id="GO:0051213">
    <property type="term" value="F:dioxygenase activity"/>
    <property type="evidence" value="ECO:0007669"/>
    <property type="project" value="UniProtKB-KW"/>
</dbReference>
<comment type="cofactor">
    <cofactor evidence="1">
        <name>Fe(2+)</name>
        <dbReference type="ChEBI" id="CHEBI:29033"/>
    </cofactor>
</comment>
<dbReference type="PANTHER" id="PTHR43779">
    <property type="entry name" value="DIOXYGENASE RV0097-RELATED"/>
    <property type="match status" value="1"/>
</dbReference>
<dbReference type="GO" id="GO:0046872">
    <property type="term" value="F:metal ion binding"/>
    <property type="evidence" value="ECO:0007669"/>
    <property type="project" value="UniProtKB-KW"/>
</dbReference>
<evidence type="ECO:0000256" key="3">
    <source>
        <dbReference type="ARBA" id="ARBA00022723"/>
    </source>
</evidence>
<feature type="domain" description="TauD/TfdA-like" evidence="7">
    <location>
        <begin position="329"/>
        <end position="680"/>
    </location>
</feature>
<reference evidence="8" key="1">
    <citation type="submission" date="2020-01" db="EMBL/GenBank/DDBJ databases">
        <authorList>
            <person name="Feng Z.H.Z."/>
        </authorList>
    </citation>
    <scope>NUCLEOTIDE SEQUENCE</scope>
    <source>
        <strain evidence="8">CBS107.38</strain>
    </source>
</reference>
<keyword evidence="4" id="KW-0223">Dioxygenase</keyword>
<dbReference type="AlphaFoldDB" id="A0A8H7BD09"/>
<keyword evidence="9" id="KW-1185">Reference proteome</keyword>
<dbReference type="GeneID" id="62198500"/>
<evidence type="ECO:0000259" key="7">
    <source>
        <dbReference type="Pfam" id="PF02668"/>
    </source>
</evidence>
<evidence type="ECO:0000256" key="2">
    <source>
        <dbReference type="ARBA" id="ARBA00005896"/>
    </source>
</evidence>
<proteinExistence type="inferred from homology"/>
<comment type="caution">
    <text evidence="8">The sequence shown here is derived from an EMBL/GenBank/DDBJ whole genome shotgun (WGS) entry which is preliminary data.</text>
</comment>
<dbReference type="PANTHER" id="PTHR43779:SF2">
    <property type="entry name" value="ALPHA-KETOGLUTARATE-DEPENDENT XANTHINE DIOXYGENASE XAN1"/>
    <property type="match status" value="1"/>
</dbReference>
<comment type="similarity">
    <text evidence="2">Belongs to the TfdA dioxygenase family.</text>
</comment>
<dbReference type="RefSeq" id="XP_038791178.1">
    <property type="nucleotide sequence ID" value="XM_038925322.1"/>
</dbReference>
<feature type="domain" description="TauD/TfdA-like" evidence="7">
    <location>
        <begin position="44"/>
        <end position="270"/>
    </location>
</feature>
<dbReference type="InterPro" id="IPR003819">
    <property type="entry name" value="TauD/TfdA-like"/>
</dbReference>
<gene>
    <name evidence="8" type="ORF">GT037_000275</name>
</gene>
<dbReference type="Pfam" id="PF02668">
    <property type="entry name" value="TauD"/>
    <property type="match status" value="2"/>
</dbReference>
<dbReference type="InterPro" id="IPR042098">
    <property type="entry name" value="TauD-like_sf"/>
</dbReference>
<evidence type="ECO:0000256" key="4">
    <source>
        <dbReference type="ARBA" id="ARBA00022964"/>
    </source>
</evidence>
<dbReference type="Proteomes" id="UP000596902">
    <property type="component" value="Unassembled WGS sequence"/>
</dbReference>
<evidence type="ECO:0000256" key="1">
    <source>
        <dbReference type="ARBA" id="ARBA00001954"/>
    </source>
</evidence>
<dbReference type="InterPro" id="IPR051178">
    <property type="entry name" value="TfdA_dioxygenase"/>
</dbReference>
<evidence type="ECO:0000313" key="9">
    <source>
        <dbReference type="Proteomes" id="UP000596902"/>
    </source>
</evidence>
<evidence type="ECO:0000313" key="8">
    <source>
        <dbReference type="EMBL" id="KAF7681299.1"/>
    </source>
</evidence>
<sequence>MVVTAVITEESKYLHLKAEKPILDLPHADESTGRIVPINHAKGSQADFGAEIYGIDLNNFTDADFAFISDALHKWKLLVFKEQPQMLRPQQQYLLTANFDREETTGGFAHGHDPFLTHHNGVDFYGIPKRPAIPVQPQVHILGRGPVPEGHFGFPPGFEVQGIDHEEFHLPPHIPAQEREAGASRFYQWHFDGSLYDIPPPRVGCLLAVRTPKGPDVTVRWEDEAGTQMKMAPGATAMVAGSRALALLDEETRNIAMNSRIEYAPHAFVWMSKAHSTRLGHSIETEGLEMPLDRLPKWDKSKRIMAPGILAPEPTFTVKEMAKSTKEKHNFGAIIDDLDLDNISDSDVKALSDAIWTHKLVVVKGQKDLAPIKQWELVTRFDPKAPHVHSHGDVKTFHKQGGLLSKGRDVVGIPGAENVRLIGKGYQGADHYGIKDTTIKKEIAHAWHDKPLPAEEYASGHTRFQRWHIDAPLYARDPAWFTTLRCIKRPTSPELTIHWDDGSGLTMTTEPGLTAFFSNVQTYNMMTEQEKKIADHSWVEYAPHPYQWMGDCKAQSHGLGVVSQGKEKSLEDLGPYDEKDIKRYPMVWVNPVTGERAFMVHGICVRRAFVRSSEDEEPTIIDDVAQIREWLKPIQERVLKPEYIMLPKVEEGDIIMWANYQMFHTAVDYPDHWGSRTMHQANIGASSGPVGPVIVPGVA</sequence>
<name>A0A8H7BD09_9PLEO</name>
<keyword evidence="5" id="KW-0560">Oxidoreductase</keyword>
<keyword evidence="6" id="KW-0408">Iron</keyword>
<protein>
    <submittedName>
        <fullName evidence="8">Clavaminate synthase-like protein</fullName>
    </submittedName>
</protein>
<accession>A0A8H7BD09</accession>
<evidence type="ECO:0000256" key="5">
    <source>
        <dbReference type="ARBA" id="ARBA00023002"/>
    </source>
</evidence>
<dbReference type="EMBL" id="JAAABM010000001">
    <property type="protein sequence ID" value="KAF7681299.1"/>
    <property type="molecule type" value="Genomic_DNA"/>
</dbReference>